<dbReference type="AlphaFoldDB" id="D5PHX5"/>
<evidence type="ECO:0000313" key="2">
    <source>
        <dbReference type="Proteomes" id="UP000003653"/>
    </source>
</evidence>
<proteinExistence type="predicted"/>
<sequence>MNRPVSDVGARPKFHDGFGWAKVRQRARDAGADLAGPVLLLAAWPNRTIA</sequence>
<gene>
    <name evidence="1" type="ORF">HMPREF0591_5769</name>
</gene>
<dbReference type="Proteomes" id="UP000003653">
    <property type="component" value="Unassembled WGS sequence"/>
</dbReference>
<reference evidence="1 2" key="1">
    <citation type="submission" date="2010-04" db="EMBL/GenBank/DDBJ databases">
        <authorList>
            <person name="Muzny D."/>
            <person name="Qin X."/>
            <person name="Deng J."/>
            <person name="Jiang H."/>
            <person name="Liu Y."/>
            <person name="Qu J."/>
            <person name="Song X.-Z."/>
            <person name="Zhang L."/>
            <person name="Thornton R."/>
            <person name="Coyle M."/>
            <person name="Francisco L."/>
            <person name="Jackson L."/>
            <person name="Javaid M."/>
            <person name="Korchina V."/>
            <person name="Kovar C."/>
            <person name="Mata R."/>
            <person name="Mathew T."/>
            <person name="Ngo R."/>
            <person name="Nguyen L."/>
            <person name="Nguyen N."/>
            <person name="Okwuonu G."/>
            <person name="Ongeri F."/>
            <person name="Pham C."/>
            <person name="Simmons D."/>
            <person name="Wilczek-Boney K."/>
            <person name="Hale W."/>
            <person name="Jakkamsetti A."/>
            <person name="Pham P."/>
            <person name="Ruth R."/>
            <person name="San Lucas F."/>
            <person name="Warren J."/>
            <person name="Zhang J."/>
            <person name="Zhao Z."/>
            <person name="Zhou C."/>
            <person name="Zhu D."/>
            <person name="Lee S."/>
            <person name="Bess C."/>
            <person name="Blankenburg K."/>
            <person name="Forbes L."/>
            <person name="Fu Q."/>
            <person name="Gubbala S."/>
            <person name="Hirani K."/>
            <person name="Jayaseelan J.C."/>
            <person name="Lara F."/>
            <person name="Munidasa M."/>
            <person name="Palculict T."/>
            <person name="Patil S."/>
            <person name="Pu L.-L."/>
            <person name="Saada N."/>
            <person name="Tang L."/>
            <person name="Weissenberger G."/>
            <person name="Zhu Y."/>
            <person name="Hemphill L."/>
            <person name="Shang Y."/>
            <person name="Youmans B."/>
            <person name="Ayvaz T."/>
            <person name="Ross M."/>
            <person name="Santibanez J."/>
            <person name="Aqrawi P."/>
            <person name="Gross S."/>
            <person name="Joshi V."/>
            <person name="Fowler G."/>
            <person name="Nazareth L."/>
            <person name="Reid J."/>
            <person name="Worley K."/>
            <person name="Petrosino J."/>
            <person name="Highlander S."/>
            <person name="Gibbs R."/>
        </authorList>
    </citation>
    <scope>NUCLEOTIDE SEQUENCE [LARGE SCALE GENOMIC DNA]</scope>
    <source>
        <strain evidence="1 2">ATCC BAA-614</strain>
    </source>
</reference>
<name>D5PHX5_9MYCO</name>
<keyword evidence="2" id="KW-1185">Reference proteome</keyword>
<comment type="caution">
    <text evidence="1">The sequence shown here is derived from an EMBL/GenBank/DDBJ whole genome shotgun (WGS) entry which is preliminary data.</text>
</comment>
<protein>
    <submittedName>
        <fullName evidence="1">Uncharacterized protein</fullName>
    </submittedName>
</protein>
<organism evidence="1 2">
    <name type="scientific">Mycobacterium parascrofulaceum ATCC BAA-614</name>
    <dbReference type="NCBI Taxonomy" id="525368"/>
    <lineage>
        <taxon>Bacteria</taxon>
        <taxon>Bacillati</taxon>
        <taxon>Actinomycetota</taxon>
        <taxon>Actinomycetes</taxon>
        <taxon>Mycobacteriales</taxon>
        <taxon>Mycobacteriaceae</taxon>
        <taxon>Mycobacterium</taxon>
        <taxon>Mycobacterium simiae complex</taxon>
    </lineage>
</organism>
<evidence type="ECO:0000313" key="1">
    <source>
        <dbReference type="EMBL" id="EFG74308.1"/>
    </source>
</evidence>
<dbReference type="HOGENOM" id="CLU_3120082_0_0_11"/>
<dbReference type="EMBL" id="ADNV01000369">
    <property type="protein sequence ID" value="EFG74308.1"/>
    <property type="molecule type" value="Genomic_DNA"/>
</dbReference>
<accession>D5PHX5</accession>